<dbReference type="RefSeq" id="WP_371943869.1">
    <property type="nucleotide sequence ID" value="NZ_JAXCEH010000019.1"/>
</dbReference>
<comment type="caution">
    <text evidence="2">The sequence shown here is derived from an EMBL/GenBank/DDBJ whole genome shotgun (WGS) entry which is preliminary data.</text>
</comment>
<accession>A0ABV4R2I8</accession>
<reference evidence="2 3" key="1">
    <citation type="submission" date="2023-11" db="EMBL/GenBank/DDBJ databases">
        <title>Actinomadura monticuli sp. nov., isolated from volcanic ash.</title>
        <authorList>
            <person name="Lee S.D."/>
            <person name="Yang H."/>
            <person name="Kim I.S."/>
        </authorList>
    </citation>
    <scope>NUCLEOTIDE SEQUENCE [LARGE SCALE GENOMIC DNA]</scope>
    <source>
        <strain evidence="2 3">DSM 45346</strain>
    </source>
</reference>
<name>A0ABV4R2I8_9ACTN</name>
<dbReference type="InterPro" id="IPR053146">
    <property type="entry name" value="QDO-like"/>
</dbReference>
<dbReference type="PANTHER" id="PTHR36440:SF1">
    <property type="entry name" value="PUTATIVE (AFU_ORTHOLOGUE AFUA_8G07350)-RELATED"/>
    <property type="match status" value="1"/>
</dbReference>
<dbReference type="Proteomes" id="UP001569904">
    <property type="component" value="Unassembled WGS sequence"/>
</dbReference>
<dbReference type="InterPro" id="IPR011051">
    <property type="entry name" value="RmlC_Cupin_sf"/>
</dbReference>
<evidence type="ECO:0000259" key="1">
    <source>
        <dbReference type="Pfam" id="PF00190"/>
    </source>
</evidence>
<dbReference type="PANTHER" id="PTHR36440">
    <property type="entry name" value="PUTATIVE (AFU_ORTHOLOGUE AFUA_8G07350)-RELATED"/>
    <property type="match status" value="1"/>
</dbReference>
<evidence type="ECO:0000313" key="3">
    <source>
        <dbReference type="Proteomes" id="UP001569904"/>
    </source>
</evidence>
<sequence>MTDGIVLPPGGGRKLVTEAQEVTFKVTGDSSRTGSLFEVLVPPGFDVGAHVHTRSEEIFYVLEGDLELFAFEPDERTPDDWQQWRGSGGLKPIQAGAGSCMFVPAGCPHAFTNLGDEPARMLFLSAPPPDHERYFEELLEILGVGAADHESVARLREKYDIHQITPLRYAARQTP</sequence>
<protein>
    <submittedName>
        <fullName evidence="2">Cupin domain-containing protein</fullName>
    </submittedName>
</protein>
<keyword evidence="3" id="KW-1185">Reference proteome</keyword>
<dbReference type="InterPro" id="IPR006045">
    <property type="entry name" value="Cupin_1"/>
</dbReference>
<organism evidence="2 3">
    <name type="scientific">Actinomadura chokoriensis</name>
    <dbReference type="NCBI Taxonomy" id="454156"/>
    <lineage>
        <taxon>Bacteria</taxon>
        <taxon>Bacillati</taxon>
        <taxon>Actinomycetota</taxon>
        <taxon>Actinomycetes</taxon>
        <taxon>Streptosporangiales</taxon>
        <taxon>Thermomonosporaceae</taxon>
        <taxon>Actinomadura</taxon>
    </lineage>
</organism>
<gene>
    <name evidence="2" type="ORF">SM436_25905</name>
</gene>
<proteinExistence type="predicted"/>
<evidence type="ECO:0000313" key="2">
    <source>
        <dbReference type="EMBL" id="MFA1557126.1"/>
    </source>
</evidence>
<dbReference type="Pfam" id="PF00190">
    <property type="entry name" value="Cupin_1"/>
    <property type="match status" value="1"/>
</dbReference>
<dbReference type="InterPro" id="IPR014710">
    <property type="entry name" value="RmlC-like_jellyroll"/>
</dbReference>
<dbReference type="Gene3D" id="2.60.120.10">
    <property type="entry name" value="Jelly Rolls"/>
    <property type="match status" value="1"/>
</dbReference>
<dbReference type="SUPFAM" id="SSF51182">
    <property type="entry name" value="RmlC-like cupins"/>
    <property type="match status" value="1"/>
</dbReference>
<dbReference type="EMBL" id="JAXCEH010000019">
    <property type="protein sequence ID" value="MFA1557126.1"/>
    <property type="molecule type" value="Genomic_DNA"/>
</dbReference>
<feature type="domain" description="Cupin type-1" evidence="1">
    <location>
        <begin position="16"/>
        <end position="124"/>
    </location>
</feature>